<evidence type="ECO:0000256" key="7">
    <source>
        <dbReference type="ARBA" id="ARBA00022827"/>
    </source>
</evidence>
<evidence type="ECO:0000256" key="9">
    <source>
        <dbReference type="ARBA" id="ARBA00023002"/>
    </source>
</evidence>
<sequence>MNTKKQVYDVIGIGLGPFNLGMAALLDPVKDISALFFEKDSEFQWHPHMLIEGTTLQVPFLADLVSMADVTNEHSFLNYLQEHNRLYHFYFLEKFHIPRKEYNHYCRWVCDRLDSCRFGTEVTRVTTVVVDGRTVYQVTVHDSATGEEYVYTAKHVVMGIGTEPQVPKTLQEALGDSVFHTSEYLARKPLCDLNQSVAVIGSGQSAAEVFLDVAKHQEETEGSLQWYTRSQGFFPMEYSKLGLEYFSPDYIDFFYELPQWKKDKLLDEQDLLYKGISSETIADIYDHIYERTVGNVDPAIHLQAMTEVTGIKREGGRLRLSGYQKINEEPVDAEADLVILGTGYQPRMPSFFSGIQNSLVWDDLGRFVVNKDFDLATNLQTEGHIFIQNGEMHTHGVGAPDLGLGAHRNAVIINQIAGREIYSIQGKHVFQTFGTKKHAVQLYQT</sequence>
<keyword evidence="16" id="KW-1185">Reference proteome</keyword>
<evidence type="ECO:0000256" key="5">
    <source>
        <dbReference type="ARBA" id="ARBA00016406"/>
    </source>
</evidence>
<name>A0A1I3WR49_HALDA</name>
<evidence type="ECO:0000313" key="15">
    <source>
        <dbReference type="EMBL" id="SFK09932.1"/>
    </source>
</evidence>
<dbReference type="Proteomes" id="UP000183557">
    <property type="component" value="Unassembled WGS sequence"/>
</dbReference>
<evidence type="ECO:0000313" key="16">
    <source>
        <dbReference type="Proteomes" id="UP000183557"/>
    </source>
</evidence>
<evidence type="ECO:0000256" key="3">
    <source>
        <dbReference type="ARBA" id="ARBA00007588"/>
    </source>
</evidence>
<evidence type="ECO:0000256" key="13">
    <source>
        <dbReference type="ARBA" id="ARBA00032738"/>
    </source>
</evidence>
<dbReference type="EC" id="1.14.13.59" evidence="4"/>
<comment type="pathway">
    <text evidence="2">Siderophore biosynthesis.</text>
</comment>
<evidence type="ECO:0000256" key="11">
    <source>
        <dbReference type="ARBA" id="ARBA00031158"/>
    </source>
</evidence>
<dbReference type="InterPro" id="IPR036188">
    <property type="entry name" value="FAD/NAD-bd_sf"/>
</dbReference>
<dbReference type="PANTHER" id="PTHR42802:SF1">
    <property type="entry name" value="L-ORNITHINE N(5)-MONOOXYGENASE"/>
    <property type="match status" value="1"/>
</dbReference>
<organism evidence="15 16">
    <name type="scientific">Halobacillus dabanensis</name>
    <dbReference type="NCBI Taxonomy" id="240302"/>
    <lineage>
        <taxon>Bacteria</taxon>
        <taxon>Bacillati</taxon>
        <taxon>Bacillota</taxon>
        <taxon>Bacilli</taxon>
        <taxon>Bacillales</taxon>
        <taxon>Bacillaceae</taxon>
        <taxon>Halobacillus</taxon>
    </lineage>
</organism>
<comment type="catalytic activity">
    <reaction evidence="14">
        <text>L-lysine + NADPH + O2 = N(6)-hydroxy-L-lysine + NADP(+) + H2O</text>
        <dbReference type="Rhea" id="RHEA:23228"/>
        <dbReference type="ChEBI" id="CHEBI:15377"/>
        <dbReference type="ChEBI" id="CHEBI:15379"/>
        <dbReference type="ChEBI" id="CHEBI:32551"/>
        <dbReference type="ChEBI" id="CHEBI:57783"/>
        <dbReference type="ChEBI" id="CHEBI:57820"/>
        <dbReference type="ChEBI" id="CHEBI:58349"/>
        <dbReference type="EC" id="1.14.13.59"/>
    </reaction>
</comment>
<evidence type="ECO:0000256" key="2">
    <source>
        <dbReference type="ARBA" id="ARBA00004924"/>
    </source>
</evidence>
<dbReference type="PANTHER" id="PTHR42802">
    <property type="entry name" value="MONOOXYGENASE"/>
    <property type="match status" value="1"/>
</dbReference>
<evidence type="ECO:0000256" key="8">
    <source>
        <dbReference type="ARBA" id="ARBA00022857"/>
    </source>
</evidence>
<dbReference type="STRING" id="240302.BN982_02523"/>
<dbReference type="GO" id="GO:0047091">
    <property type="term" value="F:L-lysine 6-monooxygenase (NADPH) activity"/>
    <property type="evidence" value="ECO:0007669"/>
    <property type="project" value="UniProtKB-EC"/>
</dbReference>
<keyword evidence="9" id="KW-0560">Oxidoreductase</keyword>
<dbReference type="OrthoDB" id="7527071at2"/>
<dbReference type="AlphaFoldDB" id="A0A1I3WR49"/>
<dbReference type="RefSeq" id="WP_075037024.1">
    <property type="nucleotide sequence ID" value="NZ_FOSB01000007.1"/>
</dbReference>
<evidence type="ECO:0000256" key="12">
    <source>
        <dbReference type="ARBA" id="ARBA00032493"/>
    </source>
</evidence>
<keyword evidence="8" id="KW-0521">NADP</keyword>
<evidence type="ECO:0000256" key="14">
    <source>
        <dbReference type="ARBA" id="ARBA00048407"/>
    </source>
</evidence>
<dbReference type="Pfam" id="PF13434">
    <property type="entry name" value="Lys_Orn_oxgnase"/>
    <property type="match status" value="1"/>
</dbReference>
<comment type="cofactor">
    <cofactor evidence="1">
        <name>FAD</name>
        <dbReference type="ChEBI" id="CHEBI:57692"/>
    </cofactor>
</comment>
<proteinExistence type="inferred from homology"/>
<evidence type="ECO:0000256" key="10">
    <source>
        <dbReference type="ARBA" id="ARBA00029939"/>
    </source>
</evidence>
<protein>
    <recommendedName>
        <fullName evidence="5">L-lysine N6-monooxygenase MbtG</fullName>
        <ecNumber evidence="4">1.14.13.59</ecNumber>
    </recommendedName>
    <alternativeName>
        <fullName evidence="13">Lysine 6-N-hydroxylase</fullName>
    </alternativeName>
    <alternativeName>
        <fullName evidence="12">Lysine N6-hydroxylase</fullName>
    </alternativeName>
    <alternativeName>
        <fullName evidence="10">Lysine-N-oxygenase</fullName>
    </alternativeName>
    <alternativeName>
        <fullName evidence="11">Mycobactin synthase protein G</fullName>
    </alternativeName>
</protein>
<evidence type="ECO:0000256" key="6">
    <source>
        <dbReference type="ARBA" id="ARBA00022630"/>
    </source>
</evidence>
<keyword evidence="7" id="KW-0274">FAD</keyword>
<evidence type="ECO:0000256" key="1">
    <source>
        <dbReference type="ARBA" id="ARBA00001974"/>
    </source>
</evidence>
<accession>A0A1I3WR49</accession>
<dbReference type="SUPFAM" id="SSF51905">
    <property type="entry name" value="FAD/NAD(P)-binding domain"/>
    <property type="match status" value="2"/>
</dbReference>
<comment type="similarity">
    <text evidence="3">Belongs to the lysine N(6)-hydroxylase/L-ornithine N(5)-oxygenase family.</text>
</comment>
<dbReference type="EMBL" id="FOSB01000007">
    <property type="protein sequence ID" value="SFK09932.1"/>
    <property type="molecule type" value="Genomic_DNA"/>
</dbReference>
<evidence type="ECO:0000256" key="4">
    <source>
        <dbReference type="ARBA" id="ARBA00013076"/>
    </source>
</evidence>
<gene>
    <name evidence="15" type="ORF">SAMN04487936_10798</name>
</gene>
<dbReference type="InterPro" id="IPR025700">
    <property type="entry name" value="Lys/Orn_oxygenase"/>
</dbReference>
<dbReference type="Gene3D" id="3.50.50.60">
    <property type="entry name" value="FAD/NAD(P)-binding domain"/>
    <property type="match status" value="1"/>
</dbReference>
<reference evidence="16" key="1">
    <citation type="submission" date="2016-10" db="EMBL/GenBank/DDBJ databases">
        <authorList>
            <person name="Varghese N."/>
            <person name="Submissions S."/>
        </authorList>
    </citation>
    <scope>NUCLEOTIDE SEQUENCE [LARGE SCALE GENOMIC DNA]</scope>
    <source>
        <strain evidence="16">CGMCC 1.3704</strain>
    </source>
</reference>
<keyword evidence="6" id="KW-0285">Flavoprotein</keyword>